<name>A0A5C6RYG2_9RHOB</name>
<proteinExistence type="predicted"/>
<keyword evidence="5" id="KW-1185">Reference proteome</keyword>
<dbReference type="EMBL" id="VOPL01000007">
    <property type="protein sequence ID" value="TXB67428.1"/>
    <property type="molecule type" value="Genomic_DNA"/>
</dbReference>
<evidence type="ECO:0000313" key="5">
    <source>
        <dbReference type="Proteomes" id="UP000321562"/>
    </source>
</evidence>
<dbReference type="Gene3D" id="3.40.50.1820">
    <property type="entry name" value="alpha/beta hydrolase"/>
    <property type="match status" value="1"/>
</dbReference>
<evidence type="ECO:0000256" key="2">
    <source>
        <dbReference type="SAM" id="MobiDB-lite"/>
    </source>
</evidence>
<dbReference type="RefSeq" id="WP_147100104.1">
    <property type="nucleotide sequence ID" value="NZ_JBHUFH010000010.1"/>
</dbReference>
<feature type="region of interest" description="Disordered" evidence="2">
    <location>
        <begin position="168"/>
        <end position="194"/>
    </location>
</feature>
<dbReference type="OrthoDB" id="9771666at2"/>
<dbReference type="SUPFAM" id="SSF53474">
    <property type="entry name" value="alpha/beta-Hydrolases"/>
    <property type="match status" value="1"/>
</dbReference>
<comment type="caution">
    <text evidence="4">The sequence shown here is derived from an EMBL/GenBank/DDBJ whole genome shotgun (WGS) entry which is preliminary data.</text>
</comment>
<reference evidence="4 5" key="1">
    <citation type="submission" date="2019-08" db="EMBL/GenBank/DDBJ databases">
        <authorList>
            <person name="Ye J."/>
        </authorList>
    </citation>
    <scope>NUCLEOTIDE SEQUENCE [LARGE SCALE GENOMIC DNA]</scope>
    <source>
        <strain evidence="4 5">TK008</strain>
    </source>
</reference>
<evidence type="ECO:0000259" key="3">
    <source>
        <dbReference type="Pfam" id="PF20434"/>
    </source>
</evidence>
<accession>A0A5C6RYG2</accession>
<dbReference type="Proteomes" id="UP000321562">
    <property type="component" value="Unassembled WGS sequence"/>
</dbReference>
<feature type="domain" description="BD-FAE-like" evidence="3">
    <location>
        <begin position="30"/>
        <end position="250"/>
    </location>
</feature>
<sequence length="315" mass="33631">MSAAADTGTGTRLVADRVYSRAGGRDRLADLYIPEGDGPFPAIIFLHGGGWRFGDRKLAPDLRRFFADDGFVMVSIDYRLSGEAIFPAAVIDTRTAIRWLRSHAAEYNIDPDWIGLWGSSAGGHLAAMAALSNADEFASGEWTDASSKVAAVMEGYGPTDFLQIDAQKGGATLPGEDPESAKLPPPGPSAAPDSLESLFVGGAISEQPERVGQASPVNYADGASCPFLIMHGTYDAHVRAGQSRLLFDALSAAGAQAELIEIEGLGHGFLNRNDLDDAGPHKALTYRSATPDQAERGEIRIFDTILQFFRREMTG</sequence>
<organism evidence="4 5">
    <name type="scientific">Paracoccus aurantiacus</name>
    <dbReference type="NCBI Taxonomy" id="2599412"/>
    <lineage>
        <taxon>Bacteria</taxon>
        <taxon>Pseudomonadati</taxon>
        <taxon>Pseudomonadota</taxon>
        <taxon>Alphaproteobacteria</taxon>
        <taxon>Rhodobacterales</taxon>
        <taxon>Paracoccaceae</taxon>
        <taxon>Paracoccus</taxon>
    </lineage>
</organism>
<dbReference type="InterPro" id="IPR050300">
    <property type="entry name" value="GDXG_lipolytic_enzyme"/>
</dbReference>
<dbReference type="InterPro" id="IPR029058">
    <property type="entry name" value="AB_hydrolase_fold"/>
</dbReference>
<gene>
    <name evidence="4" type="ORF">FQV27_15105</name>
</gene>
<dbReference type="PANTHER" id="PTHR48081">
    <property type="entry name" value="AB HYDROLASE SUPERFAMILY PROTEIN C4A8.06C"/>
    <property type="match status" value="1"/>
</dbReference>
<dbReference type="GO" id="GO:0016787">
    <property type="term" value="F:hydrolase activity"/>
    <property type="evidence" value="ECO:0007669"/>
    <property type="project" value="UniProtKB-KW"/>
</dbReference>
<dbReference type="Pfam" id="PF20434">
    <property type="entry name" value="BD-FAE"/>
    <property type="match status" value="1"/>
</dbReference>
<evidence type="ECO:0000256" key="1">
    <source>
        <dbReference type="ARBA" id="ARBA00022801"/>
    </source>
</evidence>
<dbReference type="AlphaFoldDB" id="A0A5C6RYG2"/>
<dbReference type="PANTHER" id="PTHR48081:SF13">
    <property type="entry name" value="ALPHA_BETA HYDROLASE"/>
    <property type="match status" value="1"/>
</dbReference>
<protein>
    <submittedName>
        <fullName evidence="4">Alpha/beta hydrolase</fullName>
    </submittedName>
</protein>
<evidence type="ECO:0000313" key="4">
    <source>
        <dbReference type="EMBL" id="TXB67428.1"/>
    </source>
</evidence>
<dbReference type="InterPro" id="IPR049492">
    <property type="entry name" value="BD-FAE-like_dom"/>
</dbReference>
<keyword evidence="1 4" id="KW-0378">Hydrolase</keyword>